<reference evidence="2" key="2">
    <citation type="journal article" date="2008" name="Nucleic Acids Res.">
        <title>The rice annotation project database (RAP-DB): 2008 update.</title>
        <authorList>
            <consortium name="The rice annotation project (RAP)"/>
        </authorList>
    </citation>
    <scope>GENOME REANNOTATION</scope>
    <source>
        <strain evidence="2">cv. Nipponbare</strain>
    </source>
</reference>
<name>Q5Z842_ORYSJ</name>
<sequence>MQRPYRQVQRVAGKVVEVHRVPVKSCTGRRRVCAVVSPAGWPEPRSTIRETNSSRIFHRLADEIFRRRPTIAVGI</sequence>
<evidence type="ECO:0000313" key="1">
    <source>
        <dbReference type="EMBL" id="BAD54011.1"/>
    </source>
</evidence>
<reference evidence="2" key="1">
    <citation type="journal article" date="2005" name="Nature">
        <title>The map-based sequence of the rice genome.</title>
        <authorList>
            <consortium name="International rice genome sequencing project (IRGSP)"/>
            <person name="Matsumoto T."/>
            <person name="Wu J."/>
            <person name="Kanamori H."/>
            <person name="Katayose Y."/>
            <person name="Fujisawa M."/>
            <person name="Namiki N."/>
            <person name="Mizuno H."/>
            <person name="Yamamoto K."/>
            <person name="Antonio B.A."/>
            <person name="Baba T."/>
            <person name="Sakata K."/>
            <person name="Nagamura Y."/>
            <person name="Aoki H."/>
            <person name="Arikawa K."/>
            <person name="Arita K."/>
            <person name="Bito T."/>
            <person name="Chiden Y."/>
            <person name="Fujitsuka N."/>
            <person name="Fukunaka R."/>
            <person name="Hamada M."/>
            <person name="Harada C."/>
            <person name="Hayashi A."/>
            <person name="Hijishita S."/>
            <person name="Honda M."/>
            <person name="Hosokawa S."/>
            <person name="Ichikawa Y."/>
            <person name="Idonuma A."/>
            <person name="Iijima M."/>
            <person name="Ikeda M."/>
            <person name="Ikeno M."/>
            <person name="Ito K."/>
            <person name="Ito S."/>
            <person name="Ito T."/>
            <person name="Ito Y."/>
            <person name="Ito Y."/>
            <person name="Iwabuchi A."/>
            <person name="Kamiya K."/>
            <person name="Karasawa W."/>
            <person name="Kurita K."/>
            <person name="Katagiri S."/>
            <person name="Kikuta A."/>
            <person name="Kobayashi H."/>
            <person name="Kobayashi N."/>
            <person name="Machita K."/>
            <person name="Maehara T."/>
            <person name="Masukawa M."/>
            <person name="Mizubayashi T."/>
            <person name="Mukai Y."/>
            <person name="Nagasaki H."/>
            <person name="Nagata Y."/>
            <person name="Naito S."/>
            <person name="Nakashima M."/>
            <person name="Nakama Y."/>
            <person name="Nakamichi Y."/>
            <person name="Nakamura M."/>
            <person name="Meguro A."/>
            <person name="Negishi M."/>
            <person name="Ohta I."/>
            <person name="Ohta T."/>
            <person name="Okamoto M."/>
            <person name="Ono N."/>
            <person name="Saji S."/>
            <person name="Sakaguchi M."/>
            <person name="Sakai K."/>
            <person name="Shibata M."/>
            <person name="Shimokawa T."/>
            <person name="Song J."/>
            <person name="Takazaki Y."/>
            <person name="Terasawa K."/>
            <person name="Tsugane M."/>
            <person name="Tsuji K."/>
            <person name="Ueda S."/>
            <person name="Waki K."/>
            <person name="Yamagata H."/>
            <person name="Yamamoto M."/>
            <person name="Yamamoto S."/>
            <person name="Yamane H."/>
            <person name="Yoshiki S."/>
            <person name="Yoshihara R."/>
            <person name="Yukawa K."/>
            <person name="Zhong H."/>
            <person name="Yano M."/>
            <person name="Yuan Q."/>
            <person name="Ouyang S."/>
            <person name="Liu J."/>
            <person name="Jones K.M."/>
            <person name="Gansberger K."/>
            <person name="Moffat K."/>
            <person name="Hill J."/>
            <person name="Bera J."/>
            <person name="Fadrosh D."/>
            <person name="Jin S."/>
            <person name="Johri S."/>
            <person name="Kim M."/>
            <person name="Overton L."/>
            <person name="Reardon M."/>
            <person name="Tsitrin T."/>
            <person name="Vuong H."/>
            <person name="Weaver B."/>
            <person name="Ciecko A."/>
            <person name="Tallon L."/>
            <person name="Jackson J."/>
            <person name="Pai G."/>
            <person name="Aken S.V."/>
            <person name="Utterback T."/>
            <person name="Reidmuller S."/>
            <person name="Feldblyum T."/>
            <person name="Hsiao J."/>
            <person name="Zismann V."/>
            <person name="Iobst S."/>
            <person name="de Vazeille A.R."/>
            <person name="Buell C.R."/>
            <person name="Ying K."/>
            <person name="Li Y."/>
            <person name="Lu T."/>
            <person name="Huang Y."/>
            <person name="Zhao Q."/>
            <person name="Feng Q."/>
            <person name="Zhang L."/>
            <person name="Zhu J."/>
            <person name="Weng Q."/>
            <person name="Mu J."/>
            <person name="Lu Y."/>
            <person name="Fan D."/>
            <person name="Liu Y."/>
            <person name="Guan J."/>
            <person name="Zhang Y."/>
            <person name="Yu S."/>
            <person name="Liu X."/>
            <person name="Zhang Y."/>
            <person name="Hong G."/>
            <person name="Han B."/>
            <person name="Choisne N."/>
            <person name="Demange N."/>
            <person name="Orjeda G."/>
            <person name="Samain S."/>
            <person name="Cattolico L."/>
            <person name="Pelletier E."/>
            <person name="Couloux A."/>
            <person name="Segurens B."/>
            <person name="Wincker P."/>
            <person name="D'Hont A."/>
            <person name="Scarpelli C."/>
            <person name="Weissenbach J."/>
            <person name="Salanoubat M."/>
            <person name="Quetier F."/>
            <person name="Yu Y."/>
            <person name="Kim H.R."/>
            <person name="Rambo T."/>
            <person name="Currie J."/>
            <person name="Collura K."/>
            <person name="Luo M."/>
            <person name="Yang T."/>
            <person name="Ammiraju J.S.S."/>
            <person name="Engler F."/>
            <person name="Soderlund C."/>
            <person name="Wing R.A."/>
            <person name="Palmer L.E."/>
            <person name="de la Bastide M."/>
            <person name="Spiegel L."/>
            <person name="Nascimento L."/>
            <person name="Zutavern T."/>
            <person name="O'Shaughnessy A."/>
            <person name="Dike S."/>
            <person name="Dedhia N."/>
            <person name="Preston R."/>
            <person name="Balija V."/>
            <person name="McCombie W.R."/>
            <person name="Chow T."/>
            <person name="Chen H."/>
            <person name="Chung M."/>
            <person name="Chen C."/>
            <person name="Shaw J."/>
            <person name="Wu H."/>
            <person name="Hsiao K."/>
            <person name="Chao Y."/>
            <person name="Chu M."/>
            <person name="Cheng C."/>
            <person name="Hour A."/>
            <person name="Lee P."/>
            <person name="Lin S."/>
            <person name="Lin Y."/>
            <person name="Liou J."/>
            <person name="Liu S."/>
            <person name="Hsing Y."/>
            <person name="Raghuvanshi S."/>
            <person name="Mohanty A."/>
            <person name="Bharti A.K."/>
            <person name="Gaur A."/>
            <person name="Gupta V."/>
            <person name="Kumar D."/>
            <person name="Ravi V."/>
            <person name="Vij S."/>
            <person name="Kapur A."/>
            <person name="Khurana P."/>
            <person name="Khurana P."/>
            <person name="Khurana J.P."/>
            <person name="Tyagi A.K."/>
            <person name="Gaikwad K."/>
            <person name="Singh A."/>
            <person name="Dalal V."/>
            <person name="Srivastava S."/>
            <person name="Dixit A."/>
            <person name="Pal A.K."/>
            <person name="Ghazi I.A."/>
            <person name="Yadav M."/>
            <person name="Pandit A."/>
            <person name="Bhargava A."/>
            <person name="Sureshbabu K."/>
            <person name="Batra K."/>
            <person name="Sharma T.R."/>
            <person name="Mohapatra T."/>
            <person name="Singh N.K."/>
            <person name="Messing J."/>
            <person name="Nelson A.B."/>
            <person name="Fuks G."/>
            <person name="Kavchok S."/>
            <person name="Keizer G."/>
            <person name="Linton E."/>
            <person name="Llaca V."/>
            <person name="Song R."/>
            <person name="Tanyolac B."/>
            <person name="Young S."/>
            <person name="Ho-Il K."/>
            <person name="Hahn J.H."/>
            <person name="Sangsakoo G."/>
            <person name="Vanavichit A."/>
            <person name="de Mattos Luiz.A.T."/>
            <person name="Zimmer P.D."/>
            <person name="Malone G."/>
            <person name="Dellagostin O."/>
            <person name="de Oliveira A.C."/>
            <person name="Bevan M."/>
            <person name="Bancroft I."/>
            <person name="Minx P."/>
            <person name="Cordum H."/>
            <person name="Wilson R."/>
            <person name="Cheng Z."/>
            <person name="Jin W."/>
            <person name="Jiang J."/>
            <person name="Leong S.A."/>
            <person name="Iwama H."/>
            <person name="Gojobori T."/>
            <person name="Itoh T."/>
            <person name="Niimura Y."/>
            <person name="Fujii Y."/>
            <person name="Habara T."/>
            <person name="Sakai H."/>
            <person name="Sato Y."/>
            <person name="Wilson G."/>
            <person name="Kumar K."/>
            <person name="McCouch S."/>
            <person name="Juretic N."/>
            <person name="Hoen D."/>
            <person name="Wright S."/>
            <person name="Bruskiewich R."/>
            <person name="Bureau T."/>
            <person name="Miyao A."/>
            <person name="Hirochika H."/>
            <person name="Nishikawa T."/>
            <person name="Kadowaki K."/>
            <person name="Sugiura M."/>
            <person name="Burr B."/>
            <person name="Sasaki T."/>
        </authorList>
    </citation>
    <scope>NUCLEOTIDE SEQUENCE [LARGE SCALE GENOMIC DNA]</scope>
    <source>
        <strain evidence="2">cv. Nipponbare</strain>
    </source>
</reference>
<accession>Q5Z842</accession>
<proteinExistence type="predicted"/>
<dbReference type="EMBL" id="AP004278">
    <property type="protein sequence ID" value="BAD54011.1"/>
    <property type="molecule type" value="Genomic_DNA"/>
</dbReference>
<evidence type="ECO:0000313" key="2">
    <source>
        <dbReference type="Proteomes" id="UP000000763"/>
    </source>
</evidence>
<gene>
    <name evidence="1" type="primary">P0468G03.30</name>
</gene>
<protein>
    <submittedName>
        <fullName evidence="1">Uncharacterized protein</fullName>
    </submittedName>
</protein>
<organism evidence="1 2">
    <name type="scientific">Oryza sativa subsp. japonica</name>
    <name type="common">Rice</name>
    <dbReference type="NCBI Taxonomy" id="39947"/>
    <lineage>
        <taxon>Eukaryota</taxon>
        <taxon>Viridiplantae</taxon>
        <taxon>Streptophyta</taxon>
        <taxon>Embryophyta</taxon>
        <taxon>Tracheophyta</taxon>
        <taxon>Spermatophyta</taxon>
        <taxon>Magnoliopsida</taxon>
        <taxon>Liliopsida</taxon>
        <taxon>Poales</taxon>
        <taxon>Poaceae</taxon>
        <taxon>BOP clade</taxon>
        <taxon>Oryzoideae</taxon>
        <taxon>Oryzeae</taxon>
        <taxon>Oryzinae</taxon>
        <taxon>Oryza</taxon>
        <taxon>Oryza sativa</taxon>
    </lineage>
</organism>
<dbReference type="Proteomes" id="UP000000763">
    <property type="component" value="Chromosome 6"/>
</dbReference>
<dbReference type="AlphaFoldDB" id="Q5Z842"/>